<organism evidence="1 2">
    <name type="scientific">Fructilactobacillus hinvesii</name>
    <dbReference type="NCBI Taxonomy" id="2940300"/>
    <lineage>
        <taxon>Bacteria</taxon>
        <taxon>Bacillati</taxon>
        <taxon>Bacillota</taxon>
        <taxon>Bacilli</taxon>
        <taxon>Lactobacillales</taxon>
        <taxon>Lactobacillaceae</taxon>
        <taxon>Fructilactobacillus</taxon>
    </lineage>
</organism>
<reference evidence="1" key="1">
    <citation type="submission" date="2022-05" db="EMBL/GenBank/DDBJ databases">
        <authorList>
            <person name="Oliphant S.A."/>
            <person name="Watson-Haigh N.S."/>
            <person name="Sumby K.M."/>
            <person name="Gardner J.M."/>
            <person name="Jiranek V."/>
        </authorList>
    </citation>
    <scope>NUCLEOTIDE SEQUENCE</scope>
    <source>
        <strain evidence="1">KI11_C11</strain>
    </source>
</reference>
<dbReference type="RefSeq" id="WP_252797014.1">
    <property type="nucleotide sequence ID" value="NZ_CP097118.1"/>
</dbReference>
<sequence>MAELKPINYGYTFARLSKDSRIGFQAIAIYDVLSSLAGDEYKCTATVQELCEMLQMTPKTFFKYQNDLIAAGYLSKKRQGGHNGNVYTLELAKAVFKDIKRLYSKRLDSEEVLNLPAPYYFELCTGKKLTKDLIHLFKHYYELPNWAINYAISKALDQSINNPIEIMLYANSIAEKWLDDPSIQTKADVDEQEAEYYKQRQLEKEGWE</sequence>
<accession>A0ABY5BVF4</accession>
<protein>
    <recommendedName>
        <fullName evidence="3">Helix-turn-helix domain-containing protein</fullName>
    </recommendedName>
</protein>
<gene>
    <name evidence="1" type="ORF">M3M39_06355</name>
</gene>
<evidence type="ECO:0000313" key="2">
    <source>
        <dbReference type="Proteomes" id="UP001057025"/>
    </source>
</evidence>
<name>A0ABY5BVF4_9LACO</name>
<dbReference type="SUPFAM" id="SSF46785">
    <property type="entry name" value="Winged helix' DNA-binding domain"/>
    <property type="match status" value="1"/>
</dbReference>
<dbReference type="EMBL" id="CP097118">
    <property type="protein sequence ID" value="USS87724.1"/>
    <property type="molecule type" value="Genomic_DNA"/>
</dbReference>
<evidence type="ECO:0000313" key="1">
    <source>
        <dbReference type="EMBL" id="USS87724.1"/>
    </source>
</evidence>
<proteinExistence type="predicted"/>
<evidence type="ECO:0008006" key="3">
    <source>
        <dbReference type="Google" id="ProtNLM"/>
    </source>
</evidence>
<keyword evidence="2" id="KW-1185">Reference proteome</keyword>
<dbReference type="Proteomes" id="UP001057025">
    <property type="component" value="Chromosome"/>
</dbReference>
<dbReference type="InterPro" id="IPR036390">
    <property type="entry name" value="WH_DNA-bd_sf"/>
</dbReference>